<organism evidence="4 5">
    <name type="scientific">Micromonospora radicis</name>
    <dbReference type="NCBI Taxonomy" id="1894971"/>
    <lineage>
        <taxon>Bacteria</taxon>
        <taxon>Bacillati</taxon>
        <taxon>Actinomycetota</taxon>
        <taxon>Actinomycetes</taxon>
        <taxon>Micromonosporales</taxon>
        <taxon>Micromonosporaceae</taxon>
        <taxon>Micromonospora</taxon>
    </lineage>
</organism>
<dbReference type="Pfam" id="PF22422">
    <property type="entry name" value="MGH1-like_GH"/>
    <property type="match status" value="1"/>
</dbReference>
<evidence type="ECO:0000259" key="1">
    <source>
        <dbReference type="Pfam" id="PF02036"/>
    </source>
</evidence>
<dbReference type="AlphaFoldDB" id="A0A418MMM1"/>
<feature type="domain" description="Mannosylglycerate hydrolase MGH1-like glycoside hydrolase" evidence="3">
    <location>
        <begin position="451"/>
        <end position="720"/>
    </location>
</feature>
<reference evidence="4 5" key="1">
    <citation type="submission" date="2018-08" db="EMBL/GenBank/DDBJ databases">
        <title>Jishengella sp. nov., isolated from a root of Azadirachta indica A. Juss. var. siamensis Valenton.</title>
        <authorList>
            <person name="Kuncharoen N."/>
            <person name="Tanasupawat S."/>
            <person name="Kudo T."/>
            <person name="Ohkuma M."/>
        </authorList>
    </citation>
    <scope>NUCLEOTIDE SEQUENCE [LARGE SCALE GENOMIC DNA]</scope>
    <source>
        <strain evidence="4 5">AZ1-13</strain>
    </source>
</reference>
<dbReference type="RefSeq" id="WP_119579948.1">
    <property type="nucleotide sequence ID" value="NZ_QXEC01000051.1"/>
</dbReference>
<feature type="domain" description="Putative glycogen debranching enzyme N-terminal" evidence="2">
    <location>
        <begin position="141"/>
        <end position="321"/>
    </location>
</feature>
<dbReference type="Pfam" id="PF14742">
    <property type="entry name" value="GDE_N_bis"/>
    <property type="match status" value="1"/>
</dbReference>
<dbReference type="InterPro" id="IPR003033">
    <property type="entry name" value="SCP2_sterol-bd_dom"/>
</dbReference>
<dbReference type="InterPro" id="IPR008928">
    <property type="entry name" value="6-hairpin_glycosidase_sf"/>
</dbReference>
<comment type="caution">
    <text evidence="4">The sequence shown here is derived from an EMBL/GenBank/DDBJ whole genome shotgun (WGS) entry which is preliminary data.</text>
</comment>
<dbReference type="Proteomes" id="UP000283832">
    <property type="component" value="Unassembled WGS sequence"/>
</dbReference>
<dbReference type="Gene3D" id="3.30.1050.10">
    <property type="entry name" value="SCP2 sterol-binding domain"/>
    <property type="match status" value="1"/>
</dbReference>
<evidence type="ECO:0000259" key="2">
    <source>
        <dbReference type="Pfam" id="PF14742"/>
    </source>
</evidence>
<proteinExistence type="predicted"/>
<dbReference type="OrthoDB" id="9759959at2"/>
<name>A0A418MMM1_9ACTN</name>
<evidence type="ECO:0000313" key="5">
    <source>
        <dbReference type="Proteomes" id="UP000283832"/>
    </source>
</evidence>
<dbReference type="SUPFAM" id="SSF48208">
    <property type="entry name" value="Six-hairpin glycosidases"/>
    <property type="match status" value="1"/>
</dbReference>
<dbReference type="InterPro" id="IPR032856">
    <property type="entry name" value="GDE_N_bis"/>
</dbReference>
<sequence>MVERLNGFFSDLTTSSVGRLPTTPTGLLRFDFVAAECETTTWFVRLDNGRASARRDGDRADCRVEMRPDAFERLLAGDDQIVAMLFRGVVSIEGELALLLLFQRLLPLPADSGAVTSADWPTTDNTLSFTGLYEASRVFAGNMFMISEPNGNVQSDPDTPLGLYFFDTRFLSTWRLTIDDEPPSVLSQTAVHTWEAKFGLVPGQPTHYVNATTSLLRHRLVGHEFEEEITLLNHVPEPVRHTLRLEIAADFAEVPEIWESRRQLRPVTATIDEGALRLHYRRQTLHRETVVTTSAPGRFSATGLTFTITLAAHGSWTTRLRVLPLVRDLRRRDLRERLNSSTGRSRTYFAEDLASMIARAPLLSATHRPLQETYQRCIHDMAALHYPGLNYREGLPATGLPWSMTLLSRESLLSSFQALPFIPERAARTMRILSLTQGSREDPFRGEQPGKILQECRYGDSAGFNDTPESANFNAVDTTALFVILLDEYERWTGDASLVRQYEFQVRKAIDWLDWSADPESTGYVWTVRHRTRSTPVSGSWRSSANSTYYADGRSAGFPQANCEVQGYTYDAKLRAARLARSFWQDPEWASQLERAAADLRQRFDRDFWLPDRGHYAVALEADGRPVDGLTSTIGQLFWSGIVRPERAEQVVEHLFGPGLWSGWGIRTSTATETRYSPLGRHCGAVWPWDNSIVAWGLSRAGFREEAARIAVAMLEAAQHFQGRLPAYLTGYPRALTHVPVPHGLTDSPYAPSAGTPLLLLRALLGLEPYDDHLAVNAGVPEQLGQIELLDIRGRWGYADALGRGRPFRPRGRV</sequence>
<dbReference type="GO" id="GO:0005975">
    <property type="term" value="P:carbohydrate metabolic process"/>
    <property type="evidence" value="ECO:0007669"/>
    <property type="project" value="InterPro"/>
</dbReference>
<dbReference type="Pfam" id="PF02036">
    <property type="entry name" value="SCP2"/>
    <property type="match status" value="1"/>
</dbReference>
<dbReference type="EMBL" id="QXEC01000051">
    <property type="protein sequence ID" value="RIV29825.1"/>
    <property type="molecule type" value="Genomic_DNA"/>
</dbReference>
<keyword evidence="5" id="KW-1185">Reference proteome</keyword>
<protein>
    <submittedName>
        <fullName evidence="4">Amylo-alpha-1,6-glucosidase</fullName>
    </submittedName>
</protein>
<evidence type="ECO:0000313" key="4">
    <source>
        <dbReference type="EMBL" id="RIV29825.1"/>
    </source>
</evidence>
<feature type="domain" description="SCP2" evidence="1">
    <location>
        <begin position="38"/>
        <end position="106"/>
    </location>
</feature>
<gene>
    <name evidence="4" type="ORF">D2L64_26605</name>
</gene>
<dbReference type="Gene3D" id="1.50.10.10">
    <property type="match status" value="1"/>
</dbReference>
<dbReference type="InterPro" id="IPR036527">
    <property type="entry name" value="SCP2_sterol-bd_dom_sf"/>
</dbReference>
<accession>A0A418MMM1</accession>
<dbReference type="SUPFAM" id="SSF55718">
    <property type="entry name" value="SCP-like"/>
    <property type="match status" value="1"/>
</dbReference>
<dbReference type="InterPro" id="IPR054491">
    <property type="entry name" value="MGH1-like_GH"/>
</dbReference>
<evidence type="ECO:0000259" key="3">
    <source>
        <dbReference type="Pfam" id="PF22422"/>
    </source>
</evidence>
<dbReference type="InterPro" id="IPR012341">
    <property type="entry name" value="6hp_glycosidase-like_sf"/>
</dbReference>